<dbReference type="GO" id="GO:0031120">
    <property type="term" value="P:snRNA pseudouridine synthesis"/>
    <property type="evidence" value="ECO:0007669"/>
    <property type="project" value="UniProtKB-UniRule"/>
</dbReference>
<dbReference type="GO" id="GO:0003723">
    <property type="term" value="F:RNA binding"/>
    <property type="evidence" value="ECO:0007669"/>
    <property type="project" value="UniProtKB-UniRule"/>
</dbReference>
<gene>
    <name evidence="7" type="ORF">KIPB_009476</name>
</gene>
<evidence type="ECO:0000256" key="5">
    <source>
        <dbReference type="RuleBase" id="RU366039"/>
    </source>
</evidence>
<dbReference type="SUPFAM" id="SSF55315">
    <property type="entry name" value="L30e-like"/>
    <property type="match status" value="1"/>
</dbReference>
<reference evidence="7 8" key="1">
    <citation type="journal article" date="2018" name="PLoS ONE">
        <title>The draft genome of Kipferlia bialata reveals reductive genome evolution in fornicate parasites.</title>
        <authorList>
            <person name="Tanifuji G."/>
            <person name="Takabayashi S."/>
            <person name="Kume K."/>
            <person name="Takagi M."/>
            <person name="Nakayama T."/>
            <person name="Kamikawa R."/>
            <person name="Inagaki Y."/>
            <person name="Hashimoto T."/>
        </authorList>
    </citation>
    <scope>NUCLEOTIDE SEQUENCE [LARGE SCALE GENOMIC DNA]</scope>
    <source>
        <strain evidence="7">NY0173</strain>
    </source>
</reference>
<comment type="function">
    <text evidence="5">Required for ribosome biogenesis. Part of a complex which catalyzes pseudouridylation of rRNA. This involves the isomerization of uridine such that the ribose is subsequently attached to C5, instead of the normal N1. Pseudouridine ('psi') residues may serve to stabilize the conformation of rRNAs.</text>
</comment>
<dbReference type="GO" id="GO:0000398">
    <property type="term" value="P:mRNA splicing, via spliceosome"/>
    <property type="evidence" value="ECO:0007669"/>
    <property type="project" value="UniProtKB-UniRule"/>
</dbReference>
<dbReference type="Gene3D" id="3.30.1330.30">
    <property type="match status" value="1"/>
</dbReference>
<dbReference type="InterPro" id="IPR018492">
    <property type="entry name" value="Ribosomal_eL8/Nhp2"/>
</dbReference>
<evidence type="ECO:0000256" key="4">
    <source>
        <dbReference type="ARBA" id="ARBA00023274"/>
    </source>
</evidence>
<comment type="subcellular location">
    <subcellularLocation>
        <location evidence="1 5">Nucleus</location>
        <location evidence="1 5">Nucleolus</location>
    </subcellularLocation>
</comment>
<organism evidence="7 8">
    <name type="scientific">Kipferlia bialata</name>
    <dbReference type="NCBI Taxonomy" id="797122"/>
    <lineage>
        <taxon>Eukaryota</taxon>
        <taxon>Metamonada</taxon>
        <taxon>Carpediemonas-like organisms</taxon>
        <taxon>Kipferlia</taxon>
    </lineage>
</organism>
<keyword evidence="3 5" id="KW-0539">Nucleus</keyword>
<dbReference type="GO" id="GO:0031429">
    <property type="term" value="C:box H/ACA snoRNP complex"/>
    <property type="evidence" value="ECO:0007669"/>
    <property type="project" value="UniProtKB-UniRule"/>
</dbReference>
<proteinExistence type="inferred from homology"/>
<dbReference type="PRINTS" id="PR00881">
    <property type="entry name" value="L7ARS6FAMILY"/>
</dbReference>
<comment type="function">
    <text evidence="5">Common component of the spliceosome and rRNA processing machinery.</text>
</comment>
<evidence type="ECO:0000256" key="3">
    <source>
        <dbReference type="ARBA" id="ARBA00023242"/>
    </source>
</evidence>
<dbReference type="InterPro" id="IPR002415">
    <property type="entry name" value="H/ACA_rnp_Nhp2-like"/>
</dbReference>
<comment type="similarity">
    <text evidence="2 5">Belongs to the eukaryotic ribosomal protein eL8 family.</text>
</comment>
<dbReference type="Pfam" id="PF01248">
    <property type="entry name" value="Ribosomal_L7Ae"/>
    <property type="match status" value="1"/>
</dbReference>
<evidence type="ECO:0000256" key="1">
    <source>
        <dbReference type="ARBA" id="ARBA00004604"/>
    </source>
</evidence>
<dbReference type="Proteomes" id="UP000265618">
    <property type="component" value="Unassembled WGS sequence"/>
</dbReference>
<dbReference type="InterPro" id="IPR029064">
    <property type="entry name" value="Ribosomal_eL30-like_sf"/>
</dbReference>
<protein>
    <recommendedName>
        <fullName evidence="5">H/ACA ribonucleoprotein complex subunit 2</fullName>
    </recommendedName>
    <alternativeName>
        <fullName evidence="5">Nucleolar protein family A member 2</fullName>
    </alternativeName>
</protein>
<evidence type="ECO:0000313" key="8">
    <source>
        <dbReference type="Proteomes" id="UP000265618"/>
    </source>
</evidence>
<keyword evidence="5" id="KW-0694">RNA-binding</keyword>
<keyword evidence="4 5" id="KW-0687">Ribonucleoprotein</keyword>
<dbReference type="InterPro" id="IPR004038">
    <property type="entry name" value="Ribosomal_eL8/eL30/eS12/Gad45"/>
</dbReference>
<evidence type="ECO:0000256" key="2">
    <source>
        <dbReference type="ARBA" id="ARBA00007337"/>
    </source>
</evidence>
<dbReference type="PRINTS" id="PR00883">
    <property type="entry name" value="NUCLEARHMG"/>
</dbReference>
<keyword evidence="8" id="KW-1185">Reference proteome</keyword>
<accession>A0A391NP55</accession>
<dbReference type="EMBL" id="BDIP01003230">
    <property type="protein sequence ID" value="GCA63357.1"/>
    <property type="molecule type" value="Genomic_DNA"/>
</dbReference>
<evidence type="ECO:0000259" key="6">
    <source>
        <dbReference type="Pfam" id="PF01248"/>
    </source>
</evidence>
<dbReference type="AlphaFoldDB" id="A0A391NP55"/>
<evidence type="ECO:0000313" key="7">
    <source>
        <dbReference type="EMBL" id="GCA63357.1"/>
    </source>
</evidence>
<sequence length="131" mass="14043">MEAEGVSLPAEAFPLADGTCFVRVLETIQIAQRHKLSRKGLNETLKAIHRNAAAYVAIAADADPIDIVMSLPESCEQRGVPFVFVPSGDALGRAAGLSAFAAAIVILNSDNEHITPLMDRLVEATERLYVL</sequence>
<name>A0A391NP55_9EUKA</name>
<feature type="domain" description="Ribosomal protein eL8/eL30/eS12/Gadd45" evidence="6">
    <location>
        <begin position="24"/>
        <end position="112"/>
    </location>
</feature>
<comment type="caution">
    <text evidence="7">The sequence shown here is derived from an EMBL/GenBank/DDBJ whole genome shotgun (WGS) entry which is preliminary data.</text>
</comment>
<dbReference type="OrthoDB" id="1924699at2759"/>